<dbReference type="GO" id="GO:0016746">
    <property type="term" value="F:acyltransferase activity"/>
    <property type="evidence" value="ECO:0007669"/>
    <property type="project" value="UniProtKB-KW"/>
</dbReference>
<proteinExistence type="inferred from homology"/>
<dbReference type="InterPro" id="IPR011004">
    <property type="entry name" value="Trimer_LpxA-like_sf"/>
</dbReference>
<comment type="similarity">
    <text evidence="1">Belongs to the transferase hexapeptide repeat family.</text>
</comment>
<dbReference type="SUPFAM" id="SSF51161">
    <property type="entry name" value="Trimeric LpxA-like enzymes"/>
    <property type="match status" value="1"/>
</dbReference>
<evidence type="ECO:0000313" key="4">
    <source>
        <dbReference type="Proteomes" id="UP000652755"/>
    </source>
</evidence>
<dbReference type="Pfam" id="PF00132">
    <property type="entry name" value="Hexapep"/>
    <property type="match status" value="1"/>
</dbReference>
<dbReference type="InterPro" id="IPR051159">
    <property type="entry name" value="Hexapeptide_acetyltransf"/>
</dbReference>
<keyword evidence="2" id="KW-0808">Transferase</keyword>
<evidence type="ECO:0000256" key="1">
    <source>
        <dbReference type="ARBA" id="ARBA00007274"/>
    </source>
</evidence>
<sequence length="183" mass="20491">MLIVKIFCFLRIPYMLRYLNSIMDDCYRYELKQKNINVNFYEQGQGGLRITGDLSKFSIDATSHLKSNTFIECSGGVTIGRYFHTGRGLTIFSTNHNYQSEHAIPYDSTDLPRPVIIDDFVWCGSNVTIVPGVKVGEGAVLGSGAVITKDVPPHAVVGGNPAIVIKYRNVELFNKLKNESKFY</sequence>
<comment type="caution">
    <text evidence="3">The sequence shown here is derived from an EMBL/GenBank/DDBJ whole genome shotgun (WGS) entry which is preliminary data.</text>
</comment>
<reference evidence="3 4" key="1">
    <citation type="submission" date="2020-08" db="EMBL/GenBank/DDBJ databases">
        <authorList>
            <person name="Sun Q."/>
            <person name="Inoue M."/>
        </authorList>
    </citation>
    <scope>NUCLEOTIDE SEQUENCE [LARGE SCALE GENOMIC DNA]</scope>
    <source>
        <strain evidence="3 4">CCM 8938</strain>
    </source>
</reference>
<name>A0ABR7KR34_9SPHI</name>
<evidence type="ECO:0000313" key="3">
    <source>
        <dbReference type="EMBL" id="MBC6110549.1"/>
    </source>
</evidence>
<dbReference type="EMBL" id="JACRYL010000007">
    <property type="protein sequence ID" value="MBC6110549.1"/>
    <property type="molecule type" value="Genomic_DNA"/>
</dbReference>
<accession>A0ABR7KR34</accession>
<dbReference type="CDD" id="cd04647">
    <property type="entry name" value="LbH_MAT_like"/>
    <property type="match status" value="1"/>
</dbReference>
<gene>
    <name evidence="3" type="ORF">H7U22_08940</name>
</gene>
<protein>
    <submittedName>
        <fullName evidence="3">Acyltransferase</fullName>
    </submittedName>
</protein>
<evidence type="ECO:0000256" key="2">
    <source>
        <dbReference type="ARBA" id="ARBA00022679"/>
    </source>
</evidence>
<keyword evidence="4" id="KW-1185">Reference proteome</keyword>
<dbReference type="Proteomes" id="UP000652755">
    <property type="component" value="Unassembled WGS sequence"/>
</dbReference>
<dbReference type="InterPro" id="IPR001451">
    <property type="entry name" value="Hexapep"/>
</dbReference>
<dbReference type="Gene3D" id="2.160.10.10">
    <property type="entry name" value="Hexapeptide repeat proteins"/>
    <property type="match status" value="1"/>
</dbReference>
<keyword evidence="3" id="KW-0012">Acyltransferase</keyword>
<organism evidence="3 4">
    <name type="scientific">Pedobacter fastidiosus</name>
    <dbReference type="NCBI Taxonomy" id="2765361"/>
    <lineage>
        <taxon>Bacteria</taxon>
        <taxon>Pseudomonadati</taxon>
        <taxon>Bacteroidota</taxon>
        <taxon>Sphingobacteriia</taxon>
        <taxon>Sphingobacteriales</taxon>
        <taxon>Sphingobacteriaceae</taxon>
        <taxon>Pedobacter</taxon>
    </lineage>
</organism>
<dbReference type="PANTHER" id="PTHR23416">
    <property type="entry name" value="SIALIC ACID SYNTHASE-RELATED"/>
    <property type="match status" value="1"/>
</dbReference>
<dbReference type="PANTHER" id="PTHR23416:SF23">
    <property type="entry name" value="ACETYLTRANSFERASE C18B11.09C-RELATED"/>
    <property type="match status" value="1"/>
</dbReference>